<dbReference type="Proteomes" id="UP000245647">
    <property type="component" value="Unassembled WGS sequence"/>
</dbReference>
<evidence type="ECO:0000256" key="3">
    <source>
        <dbReference type="ARBA" id="ARBA00007090"/>
    </source>
</evidence>
<dbReference type="InterPro" id="IPR012338">
    <property type="entry name" value="Beta-lactam/transpept-like"/>
</dbReference>
<keyword evidence="10" id="KW-0378">Hydrolase</keyword>
<sequence length="753" mass="84205">MQRKKAQLTKEETRRYTINFWKIILGCIAFGIILIFSVGLGLFGKLPSFRDLENPKSNLASDVISDDGVVLGSYFVQNRSNVRYDQISPNVINALIATEDVRFYSHSGIDFKRTFTIIFYNLVGKKQGASTITQQLALNLFQEEGRAHNVFKRFIQKLQEWIIAIKLERNYTKEEIITMYLNTVDFGSYNSFGIKSAAQTYFNTTPDKLSQDQAALLVGMLKGPSYYSPIRNPDRALARRNTVLDNMHNAGYLSDPEAEEMKEKPLGLNFRPINHNDGYAAYFRAVLKKDIQKIFEERNIRKADDTPYDLDRDGLKIYTTINSRMQKYAEDAQREYIKTLQVQFTKVWKGRNPFKGEAEILLEQGMKRSDRYKVLREEGLTEGDILKNFSTPVKMSIFSWRGDIDTVMTPMDSIKYYKLLLRNALLSVEAGEGPGTGYVRAWVGGINFEHFKYDQVKMGARQVGSTAKPFTYAAAVTNGYSPCYQLPNEPVTIDGWSPRSDHTIPGYITLKKGLAHSQNWITARLMSELGPTAVATLTKKLGVPNVPAYPSICLGTFDATLYDMVGAYSVFVNHGVWNEPVYLLRVEDKNGNVLYEPKPKVVVALDEQTAYVMTDMLKGVVNQGTGVRLRYKYKLTNPIGGKTGTTQRNSDGWFIGITPQLVTGVWTGAEDRAIHFLSTNQGEGANSALPVFALYMKKVYADPALKYTKGDFPPPPGGATITINCDAYGAKPATADSAAAGSSPQPAPAKPVQ</sequence>
<proteinExistence type="inferred from homology"/>
<keyword evidence="9" id="KW-0808">Transferase</keyword>
<feature type="region of interest" description="Disordered" evidence="18">
    <location>
        <begin position="734"/>
        <end position="753"/>
    </location>
</feature>
<evidence type="ECO:0000256" key="19">
    <source>
        <dbReference type="SAM" id="Phobius"/>
    </source>
</evidence>
<feature type="domain" description="Glycosyl transferase family 51" evidence="21">
    <location>
        <begin position="71"/>
        <end position="248"/>
    </location>
</feature>
<evidence type="ECO:0000256" key="14">
    <source>
        <dbReference type="ARBA" id="ARBA00023268"/>
    </source>
</evidence>
<comment type="subcellular location">
    <subcellularLocation>
        <location evidence="1">Cell membrane</location>
    </subcellularLocation>
</comment>
<evidence type="ECO:0000256" key="8">
    <source>
        <dbReference type="ARBA" id="ARBA00022676"/>
    </source>
</evidence>
<dbReference type="EMBL" id="QEAS01000020">
    <property type="protein sequence ID" value="PWG78780.1"/>
    <property type="molecule type" value="Genomic_DNA"/>
</dbReference>
<dbReference type="Gene3D" id="3.40.710.10">
    <property type="entry name" value="DD-peptidase/beta-lactamase superfamily"/>
    <property type="match status" value="1"/>
</dbReference>
<keyword evidence="19" id="KW-0812">Transmembrane</keyword>
<evidence type="ECO:0000256" key="9">
    <source>
        <dbReference type="ARBA" id="ARBA00022679"/>
    </source>
</evidence>
<dbReference type="Pfam" id="PF00905">
    <property type="entry name" value="Transpeptidase"/>
    <property type="match status" value="1"/>
</dbReference>
<evidence type="ECO:0000256" key="4">
    <source>
        <dbReference type="ARBA" id="ARBA00007739"/>
    </source>
</evidence>
<evidence type="ECO:0000256" key="15">
    <source>
        <dbReference type="ARBA" id="ARBA00023316"/>
    </source>
</evidence>
<dbReference type="GO" id="GO:0009252">
    <property type="term" value="P:peptidoglycan biosynthetic process"/>
    <property type="evidence" value="ECO:0007669"/>
    <property type="project" value="UniProtKB-KW"/>
</dbReference>
<dbReference type="GO" id="GO:0009002">
    <property type="term" value="F:serine-type D-Ala-D-Ala carboxypeptidase activity"/>
    <property type="evidence" value="ECO:0007669"/>
    <property type="project" value="UniProtKB-EC"/>
</dbReference>
<evidence type="ECO:0000256" key="13">
    <source>
        <dbReference type="ARBA" id="ARBA00023136"/>
    </source>
</evidence>
<reference evidence="22 23" key="1">
    <citation type="submission" date="2018-04" db="EMBL/GenBank/DDBJ databases">
        <title>Pedobacter chongqingensis sp. nov., isolated from a rottenly hemp rope.</title>
        <authorList>
            <person name="Cai Y."/>
        </authorList>
    </citation>
    <scope>NUCLEOTIDE SEQUENCE [LARGE SCALE GENOMIC DNA]</scope>
    <source>
        <strain evidence="22 23">FJ4-8</strain>
    </source>
</reference>
<evidence type="ECO:0000256" key="12">
    <source>
        <dbReference type="ARBA" id="ARBA00022984"/>
    </source>
</evidence>
<evidence type="ECO:0000259" key="20">
    <source>
        <dbReference type="Pfam" id="PF00905"/>
    </source>
</evidence>
<evidence type="ECO:0000256" key="7">
    <source>
        <dbReference type="ARBA" id="ARBA00022670"/>
    </source>
</evidence>
<dbReference type="SUPFAM" id="SSF53955">
    <property type="entry name" value="Lysozyme-like"/>
    <property type="match status" value="1"/>
</dbReference>
<accession>A0A2U2PBP2</accession>
<protein>
    <submittedName>
        <fullName evidence="22">Peptidase</fullName>
    </submittedName>
</protein>
<comment type="similarity">
    <text evidence="3">In the C-terminal section; belongs to the transpeptidase family.</text>
</comment>
<dbReference type="Gene3D" id="1.10.3810.10">
    <property type="entry name" value="Biosynthetic peptidoglycan transglycosylase-like"/>
    <property type="match status" value="1"/>
</dbReference>
<feature type="compositionally biased region" description="Low complexity" evidence="18">
    <location>
        <begin position="735"/>
        <end position="744"/>
    </location>
</feature>
<comment type="catalytic activity">
    <reaction evidence="17">
        <text>[GlcNAc-(1-&gt;4)-Mur2Ac(oyl-L-Ala-gamma-D-Glu-L-Lys-D-Ala-D-Ala)](n)-di-trans,octa-cis-undecaprenyl diphosphate + beta-D-GlcNAc-(1-&gt;4)-Mur2Ac(oyl-L-Ala-gamma-D-Glu-L-Lys-D-Ala-D-Ala)-di-trans,octa-cis-undecaprenyl diphosphate = [GlcNAc-(1-&gt;4)-Mur2Ac(oyl-L-Ala-gamma-D-Glu-L-Lys-D-Ala-D-Ala)](n+1)-di-trans,octa-cis-undecaprenyl diphosphate + di-trans,octa-cis-undecaprenyl diphosphate + H(+)</text>
        <dbReference type="Rhea" id="RHEA:23708"/>
        <dbReference type="Rhea" id="RHEA-COMP:9602"/>
        <dbReference type="Rhea" id="RHEA-COMP:9603"/>
        <dbReference type="ChEBI" id="CHEBI:15378"/>
        <dbReference type="ChEBI" id="CHEBI:58405"/>
        <dbReference type="ChEBI" id="CHEBI:60033"/>
        <dbReference type="ChEBI" id="CHEBI:78435"/>
        <dbReference type="EC" id="2.4.99.28"/>
    </reaction>
</comment>
<evidence type="ECO:0000256" key="17">
    <source>
        <dbReference type="ARBA" id="ARBA00049902"/>
    </source>
</evidence>
<keyword evidence="8" id="KW-0328">Glycosyltransferase</keyword>
<dbReference type="SUPFAM" id="SSF56601">
    <property type="entry name" value="beta-lactamase/transpeptidase-like"/>
    <property type="match status" value="1"/>
</dbReference>
<dbReference type="InterPro" id="IPR001264">
    <property type="entry name" value="Glyco_trans_51"/>
</dbReference>
<evidence type="ECO:0000256" key="6">
    <source>
        <dbReference type="ARBA" id="ARBA00022645"/>
    </source>
</evidence>
<dbReference type="InterPro" id="IPR023346">
    <property type="entry name" value="Lysozyme-like_dom_sf"/>
</dbReference>
<evidence type="ECO:0000256" key="2">
    <source>
        <dbReference type="ARBA" id="ARBA00004752"/>
    </source>
</evidence>
<organism evidence="22 23">
    <name type="scientific">Pararcticibacter amylolyticus</name>
    <dbReference type="NCBI Taxonomy" id="2173175"/>
    <lineage>
        <taxon>Bacteria</taxon>
        <taxon>Pseudomonadati</taxon>
        <taxon>Bacteroidota</taxon>
        <taxon>Sphingobacteriia</taxon>
        <taxon>Sphingobacteriales</taxon>
        <taxon>Sphingobacteriaceae</taxon>
        <taxon>Pararcticibacter</taxon>
    </lineage>
</organism>
<dbReference type="OrthoDB" id="9766909at2"/>
<feature type="transmembrane region" description="Helical" evidence="19">
    <location>
        <begin position="20"/>
        <end position="43"/>
    </location>
</feature>
<evidence type="ECO:0000313" key="22">
    <source>
        <dbReference type="EMBL" id="PWG78780.1"/>
    </source>
</evidence>
<dbReference type="RefSeq" id="WP_109417638.1">
    <property type="nucleotide sequence ID" value="NZ_QEAS01000020.1"/>
</dbReference>
<keyword evidence="23" id="KW-1185">Reference proteome</keyword>
<comment type="caution">
    <text evidence="22">The sequence shown here is derived from an EMBL/GenBank/DDBJ whole genome shotgun (WGS) entry which is preliminary data.</text>
</comment>
<feature type="domain" description="Penicillin-binding protein transpeptidase" evidence="20">
    <location>
        <begin position="462"/>
        <end position="660"/>
    </location>
</feature>
<evidence type="ECO:0000256" key="18">
    <source>
        <dbReference type="SAM" id="MobiDB-lite"/>
    </source>
</evidence>
<keyword evidence="19" id="KW-1133">Transmembrane helix</keyword>
<dbReference type="GO" id="GO:0005886">
    <property type="term" value="C:plasma membrane"/>
    <property type="evidence" value="ECO:0007669"/>
    <property type="project" value="UniProtKB-SubCell"/>
</dbReference>
<evidence type="ECO:0000313" key="23">
    <source>
        <dbReference type="Proteomes" id="UP000245647"/>
    </source>
</evidence>
<comment type="similarity">
    <text evidence="4">In the N-terminal section; belongs to the glycosyltransferase 51 family.</text>
</comment>
<dbReference type="InterPro" id="IPR036950">
    <property type="entry name" value="PBP_transglycosylase"/>
</dbReference>
<comment type="pathway">
    <text evidence="2">Cell wall biogenesis; peptidoglycan biosynthesis.</text>
</comment>
<keyword evidence="11" id="KW-0133">Cell shape</keyword>
<dbReference type="GO" id="GO:0008360">
    <property type="term" value="P:regulation of cell shape"/>
    <property type="evidence" value="ECO:0007669"/>
    <property type="project" value="UniProtKB-KW"/>
</dbReference>
<evidence type="ECO:0000256" key="11">
    <source>
        <dbReference type="ARBA" id="ARBA00022960"/>
    </source>
</evidence>
<dbReference type="GO" id="GO:0008955">
    <property type="term" value="F:peptidoglycan glycosyltransferase activity"/>
    <property type="evidence" value="ECO:0007669"/>
    <property type="project" value="UniProtKB-EC"/>
</dbReference>
<name>A0A2U2PBP2_9SPHI</name>
<dbReference type="GO" id="GO:0071555">
    <property type="term" value="P:cell wall organization"/>
    <property type="evidence" value="ECO:0007669"/>
    <property type="project" value="UniProtKB-KW"/>
</dbReference>
<evidence type="ECO:0000256" key="1">
    <source>
        <dbReference type="ARBA" id="ARBA00004236"/>
    </source>
</evidence>
<dbReference type="PANTHER" id="PTHR32282">
    <property type="entry name" value="BINDING PROTEIN TRANSPEPTIDASE, PUTATIVE-RELATED"/>
    <property type="match status" value="1"/>
</dbReference>
<keyword evidence="15" id="KW-0961">Cell wall biogenesis/degradation</keyword>
<evidence type="ECO:0000259" key="21">
    <source>
        <dbReference type="Pfam" id="PF00912"/>
    </source>
</evidence>
<evidence type="ECO:0000256" key="10">
    <source>
        <dbReference type="ARBA" id="ARBA00022801"/>
    </source>
</evidence>
<evidence type="ECO:0000256" key="5">
    <source>
        <dbReference type="ARBA" id="ARBA00022475"/>
    </source>
</evidence>
<keyword evidence="12" id="KW-0573">Peptidoglycan synthesis</keyword>
<dbReference type="InterPro" id="IPR001460">
    <property type="entry name" value="PCN-bd_Tpept"/>
</dbReference>
<dbReference type="InterPro" id="IPR050396">
    <property type="entry name" value="Glycosyltr_51/Transpeptidase"/>
</dbReference>
<dbReference type="GO" id="GO:0006508">
    <property type="term" value="P:proteolysis"/>
    <property type="evidence" value="ECO:0007669"/>
    <property type="project" value="UniProtKB-KW"/>
</dbReference>
<dbReference type="AlphaFoldDB" id="A0A2U2PBP2"/>
<evidence type="ECO:0000256" key="16">
    <source>
        <dbReference type="ARBA" id="ARBA00034000"/>
    </source>
</evidence>
<gene>
    <name evidence="22" type="ORF">DDR33_20335</name>
</gene>
<keyword evidence="6" id="KW-0121">Carboxypeptidase</keyword>
<dbReference type="GO" id="GO:0008658">
    <property type="term" value="F:penicillin binding"/>
    <property type="evidence" value="ECO:0007669"/>
    <property type="project" value="InterPro"/>
</dbReference>
<dbReference type="Pfam" id="PF00912">
    <property type="entry name" value="Transgly"/>
    <property type="match status" value="1"/>
</dbReference>
<dbReference type="GO" id="GO:0030288">
    <property type="term" value="C:outer membrane-bounded periplasmic space"/>
    <property type="evidence" value="ECO:0007669"/>
    <property type="project" value="TreeGrafter"/>
</dbReference>
<keyword evidence="14" id="KW-0511">Multifunctional enzyme</keyword>
<dbReference type="PANTHER" id="PTHR32282:SF11">
    <property type="entry name" value="PENICILLIN-BINDING PROTEIN 1B"/>
    <property type="match status" value="1"/>
</dbReference>
<keyword evidence="5" id="KW-1003">Cell membrane</keyword>
<keyword evidence="13 19" id="KW-0472">Membrane</keyword>
<keyword evidence="7" id="KW-0645">Protease</keyword>
<comment type="catalytic activity">
    <reaction evidence="16">
        <text>Preferential cleavage: (Ac)2-L-Lys-D-Ala-|-D-Ala. Also transpeptidation of peptidyl-alanyl moieties that are N-acyl substituents of D-alanine.</text>
        <dbReference type="EC" id="3.4.16.4"/>
    </reaction>
</comment>